<name>A0A8J6BX29_ZIZPA</name>
<dbReference type="EMBL" id="JAAALK010000080">
    <property type="protein sequence ID" value="KAG8093208.1"/>
    <property type="molecule type" value="Genomic_DNA"/>
</dbReference>
<evidence type="ECO:0000313" key="1">
    <source>
        <dbReference type="EMBL" id="KAG8093208.1"/>
    </source>
</evidence>
<protein>
    <submittedName>
        <fullName evidence="1">Uncharacterized protein</fullName>
    </submittedName>
</protein>
<proteinExistence type="predicted"/>
<comment type="caution">
    <text evidence="1">The sequence shown here is derived from an EMBL/GenBank/DDBJ whole genome shotgun (WGS) entry which is preliminary data.</text>
</comment>
<dbReference type="Proteomes" id="UP000729402">
    <property type="component" value="Unassembled WGS sequence"/>
</dbReference>
<evidence type="ECO:0000313" key="2">
    <source>
        <dbReference type="Proteomes" id="UP000729402"/>
    </source>
</evidence>
<gene>
    <name evidence="1" type="ORF">GUJ93_ZPchr0012g19218</name>
</gene>
<reference evidence="1" key="1">
    <citation type="journal article" date="2021" name="bioRxiv">
        <title>Whole Genome Assembly and Annotation of Northern Wild Rice, Zizania palustris L., Supports a Whole Genome Duplication in the Zizania Genus.</title>
        <authorList>
            <person name="Haas M."/>
            <person name="Kono T."/>
            <person name="Macchietto M."/>
            <person name="Millas R."/>
            <person name="McGilp L."/>
            <person name="Shao M."/>
            <person name="Duquette J."/>
            <person name="Hirsch C.N."/>
            <person name="Kimball J."/>
        </authorList>
    </citation>
    <scope>NUCLEOTIDE SEQUENCE</scope>
    <source>
        <tissue evidence="1">Fresh leaf tissue</tissue>
    </source>
</reference>
<organism evidence="1 2">
    <name type="scientific">Zizania palustris</name>
    <name type="common">Northern wild rice</name>
    <dbReference type="NCBI Taxonomy" id="103762"/>
    <lineage>
        <taxon>Eukaryota</taxon>
        <taxon>Viridiplantae</taxon>
        <taxon>Streptophyta</taxon>
        <taxon>Embryophyta</taxon>
        <taxon>Tracheophyta</taxon>
        <taxon>Spermatophyta</taxon>
        <taxon>Magnoliopsida</taxon>
        <taxon>Liliopsida</taxon>
        <taxon>Poales</taxon>
        <taxon>Poaceae</taxon>
        <taxon>BOP clade</taxon>
        <taxon>Oryzoideae</taxon>
        <taxon>Oryzeae</taxon>
        <taxon>Zizaniinae</taxon>
        <taxon>Zizania</taxon>
    </lineage>
</organism>
<sequence length="97" mass="10088">MSCAVGSSTNICCTIIKKHDIASVICQSGVSHRPPFRSLDVLDLSSGQNRSGKCLSSSAPSDQKSDVQYLAEEVNPNGHACAAIPGISLSWVTSGPI</sequence>
<keyword evidence="2" id="KW-1185">Reference proteome</keyword>
<dbReference type="AlphaFoldDB" id="A0A8J6BX29"/>
<accession>A0A8J6BX29</accession>
<reference evidence="1" key="2">
    <citation type="submission" date="2021-02" db="EMBL/GenBank/DDBJ databases">
        <authorList>
            <person name="Kimball J.A."/>
            <person name="Haas M.W."/>
            <person name="Macchietto M."/>
            <person name="Kono T."/>
            <person name="Duquette J."/>
            <person name="Shao M."/>
        </authorList>
    </citation>
    <scope>NUCLEOTIDE SEQUENCE</scope>
    <source>
        <tissue evidence="1">Fresh leaf tissue</tissue>
    </source>
</reference>